<evidence type="ECO:0000256" key="5">
    <source>
        <dbReference type="ARBA" id="ARBA00023274"/>
    </source>
</evidence>
<proteinExistence type="evidence at transcript level"/>
<keyword evidence="3" id="KW-0689">Ribosomal protein</keyword>
<evidence type="ECO:0000256" key="2">
    <source>
        <dbReference type="ARBA" id="ARBA00006668"/>
    </source>
</evidence>
<name>A0A4Y7NL80_9CRUS</name>
<dbReference type="Pfam" id="PF00886">
    <property type="entry name" value="Ribosomal_S16"/>
    <property type="match status" value="1"/>
</dbReference>
<dbReference type="NCBIfam" id="TIGR00002">
    <property type="entry name" value="S16"/>
    <property type="match status" value="1"/>
</dbReference>
<gene>
    <name evidence="8" type="primary">EOG090X0KAD</name>
</gene>
<dbReference type="EMBL" id="LR024400">
    <property type="protein sequence ID" value="SVE94019.1"/>
    <property type="molecule type" value="mRNA"/>
</dbReference>
<reference evidence="8" key="1">
    <citation type="submission" date="2018-08" db="EMBL/GenBank/DDBJ databases">
        <authorList>
            <person name="Cornetti L."/>
        </authorList>
    </citation>
    <scope>NUCLEOTIDE SEQUENCE</scope>
    <source>
        <strain evidence="8">BE-ASS</strain>
    </source>
</reference>
<dbReference type="HAMAP" id="MF_00385">
    <property type="entry name" value="Ribosomal_bS16"/>
    <property type="match status" value="1"/>
</dbReference>
<evidence type="ECO:0000256" key="6">
    <source>
        <dbReference type="ARBA" id="ARBA00035263"/>
    </source>
</evidence>
<protein>
    <recommendedName>
        <fullName evidence="6">Small ribosomal subunit protein bS16m</fullName>
    </recommendedName>
    <alternativeName>
        <fullName evidence="7">28S ribosomal protein S16, mitochondrial</fullName>
    </alternativeName>
</protein>
<dbReference type="AlphaFoldDB" id="A0A4Y7NL80"/>
<dbReference type="InterPro" id="IPR023803">
    <property type="entry name" value="Ribosomal_bS16_dom_sf"/>
</dbReference>
<accession>A0A4Y7NL80</accession>
<dbReference type="GO" id="GO:0032543">
    <property type="term" value="P:mitochondrial translation"/>
    <property type="evidence" value="ECO:0007669"/>
    <property type="project" value="TreeGrafter"/>
</dbReference>
<evidence type="ECO:0000256" key="4">
    <source>
        <dbReference type="ARBA" id="ARBA00023128"/>
    </source>
</evidence>
<dbReference type="GO" id="GO:0005743">
    <property type="term" value="C:mitochondrial inner membrane"/>
    <property type="evidence" value="ECO:0007669"/>
    <property type="project" value="UniProtKB-ARBA"/>
</dbReference>
<dbReference type="PANTHER" id="PTHR12919">
    <property type="entry name" value="30S RIBOSOMAL PROTEIN S16"/>
    <property type="match status" value="1"/>
</dbReference>
<evidence type="ECO:0000256" key="7">
    <source>
        <dbReference type="ARBA" id="ARBA00035438"/>
    </source>
</evidence>
<dbReference type="SUPFAM" id="SSF54565">
    <property type="entry name" value="Ribosomal protein S16"/>
    <property type="match status" value="1"/>
</dbReference>
<dbReference type="GO" id="GO:0005763">
    <property type="term" value="C:mitochondrial small ribosomal subunit"/>
    <property type="evidence" value="ECO:0007669"/>
    <property type="project" value="TreeGrafter"/>
</dbReference>
<comment type="similarity">
    <text evidence="2">Belongs to the bacterial ribosomal protein bS16 family.</text>
</comment>
<comment type="subcellular location">
    <subcellularLocation>
        <location evidence="1">Mitochondrion</location>
    </subcellularLocation>
</comment>
<dbReference type="Gene3D" id="3.30.1320.10">
    <property type="match status" value="1"/>
</dbReference>
<evidence type="ECO:0000256" key="1">
    <source>
        <dbReference type="ARBA" id="ARBA00004173"/>
    </source>
</evidence>
<evidence type="ECO:0000313" key="8">
    <source>
        <dbReference type="EMBL" id="SVE94019.1"/>
    </source>
</evidence>
<dbReference type="GO" id="GO:0003735">
    <property type="term" value="F:structural constituent of ribosome"/>
    <property type="evidence" value="ECO:0007669"/>
    <property type="project" value="InterPro"/>
</dbReference>
<keyword evidence="4" id="KW-0496">Mitochondrion</keyword>
<dbReference type="PANTHER" id="PTHR12919:SF20">
    <property type="entry name" value="SMALL RIBOSOMAL SUBUNIT PROTEIN BS16M"/>
    <property type="match status" value="1"/>
</dbReference>
<dbReference type="InterPro" id="IPR000307">
    <property type="entry name" value="Ribosomal_bS16"/>
</dbReference>
<keyword evidence="5" id="KW-0687">Ribonucleoprotein</keyword>
<sequence>MASAVPRNIGKVIRLNKRGCTNRPFYHIVVQNCQDTQAGPVIEQVGSYDAMPNEQNEKLVAFNFERIQFWLAKGATISDPVAQLLGLSGFLPNHPRTLIQAWRNRRAEPKESKIEFIQGIAPPARNLKLL</sequence>
<dbReference type="FunFam" id="3.30.1320.10:FF:000004">
    <property type="entry name" value="28S ribosomal protein S16, mitochondrial"/>
    <property type="match status" value="1"/>
</dbReference>
<organism evidence="8">
    <name type="scientific">Scapholeberis mucronata</name>
    <dbReference type="NCBI Taxonomy" id="202097"/>
    <lineage>
        <taxon>Eukaryota</taxon>
        <taxon>Metazoa</taxon>
        <taxon>Ecdysozoa</taxon>
        <taxon>Arthropoda</taxon>
        <taxon>Crustacea</taxon>
        <taxon>Branchiopoda</taxon>
        <taxon>Diplostraca</taxon>
        <taxon>Cladocera</taxon>
        <taxon>Anomopoda</taxon>
        <taxon>Daphniidae</taxon>
        <taxon>Scapholeberis</taxon>
    </lineage>
</organism>
<evidence type="ECO:0000256" key="3">
    <source>
        <dbReference type="ARBA" id="ARBA00022980"/>
    </source>
</evidence>